<comment type="caution">
    <text evidence="1">The sequence shown here is derived from an EMBL/GenBank/DDBJ whole genome shotgun (WGS) entry which is preliminary data.</text>
</comment>
<dbReference type="RefSeq" id="WP_052119141.1">
    <property type="nucleotide sequence ID" value="NZ_JDUV01000008.1"/>
</dbReference>
<evidence type="ECO:0000313" key="2">
    <source>
        <dbReference type="Proteomes" id="UP000029072"/>
    </source>
</evidence>
<reference evidence="1 2" key="1">
    <citation type="submission" date="2014-03" db="EMBL/GenBank/DDBJ databases">
        <title>Genomics of Bifidobacteria.</title>
        <authorList>
            <person name="Ventura M."/>
            <person name="Milani C."/>
            <person name="Lugli G.A."/>
        </authorList>
    </citation>
    <scope>NUCLEOTIDE SEQUENCE [LARGE SCALE GENOMIC DNA]</scope>
    <source>
        <strain evidence="1 2">DSM 23973</strain>
    </source>
</reference>
<protein>
    <submittedName>
        <fullName evidence="1">Gp66</fullName>
    </submittedName>
</protein>
<evidence type="ECO:0000313" key="1">
    <source>
        <dbReference type="EMBL" id="KFI50589.1"/>
    </source>
</evidence>
<dbReference type="EMBL" id="JGYS01000028">
    <property type="protein sequence ID" value="KFI50589.1"/>
    <property type="molecule type" value="Genomic_DNA"/>
</dbReference>
<dbReference type="eggNOG" id="ENOG5032WFJ">
    <property type="taxonomic scope" value="Bacteria"/>
</dbReference>
<dbReference type="STRING" id="1437609.BCAL_1727"/>
<name>A0A086ZVN9_9BIFI</name>
<gene>
    <name evidence="1" type="ORF">BCAL_1727</name>
</gene>
<dbReference type="AlphaFoldDB" id="A0A086ZVN9"/>
<organism evidence="1 2">
    <name type="scientific">Bifidobacterium callitrichos DSM 23973</name>
    <dbReference type="NCBI Taxonomy" id="1437609"/>
    <lineage>
        <taxon>Bacteria</taxon>
        <taxon>Bacillati</taxon>
        <taxon>Actinomycetota</taxon>
        <taxon>Actinomycetes</taxon>
        <taxon>Bifidobacteriales</taxon>
        <taxon>Bifidobacteriaceae</taxon>
        <taxon>Bifidobacterium</taxon>
    </lineage>
</organism>
<sequence length="135" mass="14965">MPRSLKTARRAGAAMESRTVDYLRWALDDDRIERRHLNGAKDRGDIAGVRFLDHRVVVECKNTAQMNVSQHLREAEIERGNDDALIGVVVQKRPGIGIDSRDGQARQLVLMTLESFALMLNDGLPLGPDAEAATC</sequence>
<dbReference type="Proteomes" id="UP000029072">
    <property type="component" value="Unassembled WGS sequence"/>
</dbReference>
<proteinExistence type="predicted"/>
<dbReference type="OrthoDB" id="3630198at2"/>
<accession>A0A086ZVN9</accession>